<dbReference type="AlphaFoldDB" id="A0A6J5Y9R0"/>
<dbReference type="GO" id="GO:0006606">
    <property type="term" value="P:protein import into nucleus"/>
    <property type="evidence" value="ECO:0007669"/>
    <property type="project" value="TreeGrafter"/>
</dbReference>
<dbReference type="InterPro" id="IPR044840">
    <property type="entry name" value="Nup188"/>
</dbReference>
<dbReference type="GO" id="GO:0017056">
    <property type="term" value="F:structural constituent of nuclear pore"/>
    <property type="evidence" value="ECO:0007669"/>
    <property type="project" value="InterPro"/>
</dbReference>
<protein>
    <submittedName>
        <fullName evidence="1">Uncharacterized protein</fullName>
    </submittedName>
</protein>
<dbReference type="GO" id="GO:0006405">
    <property type="term" value="P:RNA export from nucleus"/>
    <property type="evidence" value="ECO:0007669"/>
    <property type="project" value="TreeGrafter"/>
</dbReference>
<dbReference type="EMBL" id="CAEKKB010000008">
    <property type="protein sequence ID" value="CAB4321153.1"/>
    <property type="molecule type" value="Genomic_DNA"/>
</dbReference>
<proteinExistence type="predicted"/>
<gene>
    <name evidence="1" type="ORF">ORAREDHAP_LOCUS50270</name>
</gene>
<sequence length="410" mass="46365">MGGTTMKKWQNSLPTPKCVPFDSRFKFNGQSFQALQWPALSPSTPLCGGDPFSVLLTDLENASLSSDLPPNLVKKLKDNHAWFVDTLSHFKPPNENSREALNSQQVKVGSHQLDIKPELKDKALKISSYLYLDEVQSYILVERSFKNNNVALDSIVHEYFHAVCIDYYIERQYLLKCTRRILAHALSLGSVSGEGNAMKEEALKLISDGLRGTCYPCCKTFYPLITLNKWRPFAFLWVDIDLFTLWAEETLVEDNLVLDILFLVYNESVCTCNGERWKTLCWLYKGILSGSYNFGKLAVSTEALRSAYQAKVQLLLILIETLDLENILQMVHDEIPFREGKSVFTLADVQEMEAIISTFNVFETKEAGPLILAWAVFLCLISSLPGKEENNVVMEIDHGGYVRQAFEAAS</sequence>
<reference evidence="2" key="1">
    <citation type="journal article" date="2020" name="Genome Biol.">
        <title>Gamete binning: chromosome-level and haplotype-resolved genome assembly enabled by high-throughput single-cell sequencing of gamete genomes.</title>
        <authorList>
            <person name="Campoy J.A."/>
            <person name="Sun H."/>
            <person name="Goel M."/>
            <person name="Jiao W.-B."/>
            <person name="Folz-Donahue K."/>
            <person name="Wang N."/>
            <person name="Rubio M."/>
            <person name="Liu C."/>
            <person name="Kukat C."/>
            <person name="Ruiz D."/>
            <person name="Huettel B."/>
            <person name="Schneeberger K."/>
        </authorList>
    </citation>
    <scope>NUCLEOTIDE SEQUENCE [LARGE SCALE GENOMIC DNA]</scope>
    <source>
        <strain evidence="2">cv. Rojo Pasion</strain>
    </source>
</reference>
<dbReference type="Proteomes" id="UP000507245">
    <property type="component" value="Unassembled WGS sequence"/>
</dbReference>
<accession>A0A6J5Y9R0</accession>
<evidence type="ECO:0000313" key="1">
    <source>
        <dbReference type="EMBL" id="CAB4321153.1"/>
    </source>
</evidence>
<dbReference type="OrthoDB" id="552259at2759"/>
<name>A0A6J5Y9R0_PRUAR</name>
<keyword evidence="2" id="KW-1185">Reference proteome</keyword>
<dbReference type="PANTHER" id="PTHR31431:SF1">
    <property type="entry name" value="NUCLEOPORIN NUP188"/>
    <property type="match status" value="1"/>
</dbReference>
<dbReference type="Pfam" id="PF11894">
    <property type="entry name" value="Nup192"/>
    <property type="match status" value="1"/>
</dbReference>
<dbReference type="GO" id="GO:0044611">
    <property type="term" value="C:nuclear pore inner ring"/>
    <property type="evidence" value="ECO:0007669"/>
    <property type="project" value="TreeGrafter"/>
</dbReference>
<dbReference type="PANTHER" id="PTHR31431">
    <property type="entry name" value="NUCLEOPORIN NUP188 HOMOLOG"/>
    <property type="match status" value="1"/>
</dbReference>
<organism evidence="1 2">
    <name type="scientific">Prunus armeniaca</name>
    <name type="common">Apricot</name>
    <name type="synonym">Armeniaca vulgaris</name>
    <dbReference type="NCBI Taxonomy" id="36596"/>
    <lineage>
        <taxon>Eukaryota</taxon>
        <taxon>Viridiplantae</taxon>
        <taxon>Streptophyta</taxon>
        <taxon>Embryophyta</taxon>
        <taxon>Tracheophyta</taxon>
        <taxon>Spermatophyta</taxon>
        <taxon>Magnoliopsida</taxon>
        <taxon>eudicotyledons</taxon>
        <taxon>Gunneridae</taxon>
        <taxon>Pentapetalae</taxon>
        <taxon>rosids</taxon>
        <taxon>fabids</taxon>
        <taxon>Rosales</taxon>
        <taxon>Rosaceae</taxon>
        <taxon>Amygdaloideae</taxon>
        <taxon>Amygdaleae</taxon>
        <taxon>Prunus</taxon>
    </lineage>
</organism>
<dbReference type="InterPro" id="IPR021827">
    <property type="entry name" value="Nup186/Nup192/Nup205"/>
</dbReference>
<evidence type="ECO:0000313" key="2">
    <source>
        <dbReference type="Proteomes" id="UP000507245"/>
    </source>
</evidence>